<evidence type="ECO:0000313" key="3">
    <source>
        <dbReference type="EMBL" id="CAI2364897.1"/>
    </source>
</evidence>
<feature type="region of interest" description="Disordered" evidence="2">
    <location>
        <begin position="372"/>
        <end position="422"/>
    </location>
</feature>
<keyword evidence="4" id="KW-1185">Reference proteome</keyword>
<evidence type="ECO:0000256" key="2">
    <source>
        <dbReference type="SAM" id="MobiDB-lite"/>
    </source>
</evidence>
<evidence type="ECO:0000313" key="4">
    <source>
        <dbReference type="Proteomes" id="UP001295684"/>
    </source>
</evidence>
<reference evidence="3" key="1">
    <citation type="submission" date="2023-07" db="EMBL/GenBank/DDBJ databases">
        <authorList>
            <consortium name="AG Swart"/>
            <person name="Singh M."/>
            <person name="Singh A."/>
            <person name="Seah K."/>
            <person name="Emmerich C."/>
        </authorList>
    </citation>
    <scope>NUCLEOTIDE SEQUENCE</scope>
    <source>
        <strain evidence="3">DP1</strain>
    </source>
</reference>
<dbReference type="EMBL" id="CAMPGE010006052">
    <property type="protein sequence ID" value="CAI2364897.1"/>
    <property type="molecule type" value="Genomic_DNA"/>
</dbReference>
<accession>A0AAD1UCV0</accession>
<dbReference type="Proteomes" id="UP001295684">
    <property type="component" value="Unassembled WGS sequence"/>
</dbReference>
<keyword evidence="1" id="KW-0175">Coiled coil</keyword>
<gene>
    <name evidence="3" type="ORF">ECRASSUSDP1_LOCUS6247</name>
</gene>
<comment type="caution">
    <text evidence="3">The sequence shown here is derived from an EMBL/GenBank/DDBJ whole genome shotgun (WGS) entry which is preliminary data.</text>
</comment>
<name>A0AAD1UCV0_EUPCR</name>
<evidence type="ECO:0000256" key="1">
    <source>
        <dbReference type="SAM" id="Coils"/>
    </source>
</evidence>
<organism evidence="3 4">
    <name type="scientific">Euplotes crassus</name>
    <dbReference type="NCBI Taxonomy" id="5936"/>
    <lineage>
        <taxon>Eukaryota</taxon>
        <taxon>Sar</taxon>
        <taxon>Alveolata</taxon>
        <taxon>Ciliophora</taxon>
        <taxon>Intramacronucleata</taxon>
        <taxon>Spirotrichea</taxon>
        <taxon>Hypotrichia</taxon>
        <taxon>Euplotida</taxon>
        <taxon>Euplotidae</taxon>
        <taxon>Moneuplotes</taxon>
    </lineage>
</organism>
<protein>
    <submittedName>
        <fullName evidence="3">Uncharacterized protein</fullName>
    </submittedName>
</protein>
<feature type="coiled-coil region" evidence="1">
    <location>
        <begin position="147"/>
        <end position="184"/>
    </location>
</feature>
<feature type="region of interest" description="Disordered" evidence="2">
    <location>
        <begin position="55"/>
        <end position="94"/>
    </location>
</feature>
<feature type="region of interest" description="Disordered" evidence="2">
    <location>
        <begin position="302"/>
        <end position="324"/>
    </location>
</feature>
<proteinExistence type="predicted"/>
<dbReference type="AlphaFoldDB" id="A0AAD1UCV0"/>
<feature type="compositionally biased region" description="Basic and acidic residues" evidence="2">
    <location>
        <begin position="379"/>
        <end position="422"/>
    </location>
</feature>
<sequence length="506" mass="58553">MSDHFEFDFSEDTDMDHPGRINIQSEGNPFGQENVYYSGAEKASRDMQQIEEVDEATAKHTTNSQRTEEGNRYGKRTNMGNKPKIGFKSSLNEYNPKNLNEPKAGKIASSRFAARHSSHAKTKPANQSFGVNQKSTNMNQEDIIAEITELKKSNRQDLDEIKKLKSEQLKIENLYRRYKEQENDVFTAERILTQNDEVRAFNKANLMVEADKVKKMLMNKIKAGRAKSSFMAKRTKINYKVPAKTSKHDNLVCRSCKMMMNNKTYNEKMIAGAPEDGVNKTIVRIQLKKLKELKSTLEGDLKSKESELERLKQNNTSETEKSVEKELKKSLNILKGLKKKLVKLKQENGSAYDQEIDPVLKAIDKELNKNRKWKNTEGSTHKDHEKDEEIKSKVQNEPLKTKESKAPPPQEVEHSNTVEEEKELKQKLQELEKELDLTDEEFENRLIERLKKEIKTSKTKIEKGLKKEYITKQKEVHKTKNDEIERLKKENDELTSSISRLKILMS</sequence>
<feature type="region of interest" description="Disordered" evidence="2">
    <location>
        <begin position="1"/>
        <end position="34"/>
    </location>
</feature>